<evidence type="ECO:0000313" key="2">
    <source>
        <dbReference type="Proteomes" id="UP000184749"/>
    </source>
</evidence>
<name>A0A1L5NP78_9HYPH</name>
<evidence type="ECO:0000313" key="1">
    <source>
        <dbReference type="EMBL" id="APO69696.1"/>
    </source>
</evidence>
<gene>
    <name evidence="1" type="ORF">IE4872_CH04116</name>
</gene>
<dbReference type="AlphaFoldDB" id="A0A1L5NP78"/>
<dbReference type="EMBL" id="CP017101">
    <property type="protein sequence ID" value="APO69696.1"/>
    <property type="molecule type" value="Genomic_DNA"/>
</dbReference>
<reference evidence="1 2" key="1">
    <citation type="submission" date="2016-09" db="EMBL/GenBank/DDBJ databases">
        <title>The complete genome sequences of Rhizobium gallicum, symbiovars gallicum and phaseoli, symbionts associated to common bean (Phaseolus vulgaris).</title>
        <authorList>
            <person name="Bustos P."/>
            <person name="Santamaria R.I."/>
            <person name="Perez-Carrascal O.M."/>
            <person name="Juarez S."/>
            <person name="Lozano L."/>
            <person name="Martinez-Flores I."/>
            <person name="Martinez-Romero E."/>
            <person name="Cevallos M."/>
            <person name="Romero D."/>
            <person name="Davila G."/>
            <person name="Gonzalez V."/>
        </authorList>
    </citation>
    <scope>NUCLEOTIDE SEQUENCE [LARGE SCALE GENOMIC DNA]</scope>
    <source>
        <strain evidence="1 2">IE4872</strain>
    </source>
</reference>
<proteinExistence type="predicted"/>
<sequence length="91" mass="10014">MTHGDGQLCQCLLPLFVRMPAPPLLRPGGGDPLALVQLAVEKRKQREKKGDDYAAASVLVLLDESRQNAHLLADDAEQVCKFWVPVQVISH</sequence>
<organism evidence="1 2">
    <name type="scientific">Rhizobium gallicum</name>
    <dbReference type="NCBI Taxonomy" id="56730"/>
    <lineage>
        <taxon>Bacteria</taxon>
        <taxon>Pseudomonadati</taxon>
        <taxon>Pseudomonadota</taxon>
        <taxon>Alphaproteobacteria</taxon>
        <taxon>Hyphomicrobiales</taxon>
        <taxon>Rhizobiaceae</taxon>
        <taxon>Rhizobium/Agrobacterium group</taxon>
        <taxon>Rhizobium</taxon>
    </lineage>
</organism>
<accession>A0A1L5NP78</accession>
<dbReference type="Proteomes" id="UP000184749">
    <property type="component" value="Chromosome"/>
</dbReference>
<protein>
    <submittedName>
        <fullName evidence="1">Uncharacterized protein</fullName>
    </submittedName>
</protein>